<dbReference type="GO" id="GO:0016405">
    <property type="term" value="F:CoA-ligase activity"/>
    <property type="evidence" value="ECO:0007669"/>
    <property type="project" value="TreeGrafter"/>
</dbReference>
<proteinExistence type="inferred from homology"/>
<evidence type="ECO:0000313" key="7">
    <source>
        <dbReference type="EMBL" id="KAK0181018.1"/>
    </source>
</evidence>
<dbReference type="Pfam" id="PF00501">
    <property type="entry name" value="AMP-binding"/>
    <property type="match status" value="1"/>
</dbReference>
<reference evidence="7" key="2">
    <citation type="submission" date="2023-03" db="EMBL/GenBank/DDBJ databases">
        <authorList>
            <person name="Inwood S.N."/>
            <person name="Skelly J.G."/>
            <person name="Guhlin J."/>
            <person name="Harrop T.W.R."/>
            <person name="Goldson S.G."/>
            <person name="Dearden P.K."/>
        </authorList>
    </citation>
    <scope>NUCLEOTIDE SEQUENCE</scope>
    <source>
        <strain evidence="7">Lincoln</strain>
        <tissue evidence="7">Whole body</tissue>
    </source>
</reference>
<gene>
    <name evidence="7" type="ORF">PV327_003340</name>
</gene>
<comment type="similarity">
    <text evidence="2">Belongs to the ATP-dependent AMP-binding enzyme family.</text>
</comment>
<dbReference type="SUPFAM" id="SSF56801">
    <property type="entry name" value="Acetyl-CoA synthetase-like"/>
    <property type="match status" value="1"/>
</dbReference>
<evidence type="ECO:0000256" key="1">
    <source>
        <dbReference type="ARBA" id="ARBA00004275"/>
    </source>
</evidence>
<evidence type="ECO:0000256" key="2">
    <source>
        <dbReference type="ARBA" id="ARBA00006432"/>
    </source>
</evidence>
<evidence type="ECO:0000259" key="6">
    <source>
        <dbReference type="Pfam" id="PF13193"/>
    </source>
</evidence>
<evidence type="ECO:0000259" key="5">
    <source>
        <dbReference type="Pfam" id="PF00501"/>
    </source>
</evidence>
<dbReference type="InterPro" id="IPR042099">
    <property type="entry name" value="ANL_N_sf"/>
</dbReference>
<organism evidence="7 8">
    <name type="scientific">Microctonus hyperodae</name>
    <name type="common">Parasitoid wasp</name>
    <dbReference type="NCBI Taxonomy" id="165561"/>
    <lineage>
        <taxon>Eukaryota</taxon>
        <taxon>Metazoa</taxon>
        <taxon>Ecdysozoa</taxon>
        <taxon>Arthropoda</taxon>
        <taxon>Hexapoda</taxon>
        <taxon>Insecta</taxon>
        <taxon>Pterygota</taxon>
        <taxon>Neoptera</taxon>
        <taxon>Endopterygota</taxon>
        <taxon>Hymenoptera</taxon>
        <taxon>Apocrita</taxon>
        <taxon>Ichneumonoidea</taxon>
        <taxon>Braconidae</taxon>
        <taxon>Euphorinae</taxon>
        <taxon>Microctonus</taxon>
    </lineage>
</organism>
<dbReference type="Proteomes" id="UP001168972">
    <property type="component" value="Unassembled WGS sequence"/>
</dbReference>
<dbReference type="InterPro" id="IPR025110">
    <property type="entry name" value="AMP-bd_C"/>
</dbReference>
<evidence type="ECO:0000256" key="4">
    <source>
        <dbReference type="ARBA" id="ARBA00023140"/>
    </source>
</evidence>
<comment type="caution">
    <text evidence="7">The sequence shown here is derived from an EMBL/GenBank/DDBJ whole genome shotgun (WGS) entry which is preliminary data.</text>
</comment>
<dbReference type="EMBL" id="JAQQBR010000002">
    <property type="protein sequence ID" value="KAK0181018.1"/>
    <property type="molecule type" value="Genomic_DNA"/>
</dbReference>
<dbReference type="Gene3D" id="3.30.300.30">
    <property type="match status" value="1"/>
</dbReference>
<keyword evidence="4" id="KW-0576">Peroxisome</keyword>
<dbReference type="PROSITE" id="PS00455">
    <property type="entry name" value="AMP_BINDING"/>
    <property type="match status" value="1"/>
</dbReference>
<dbReference type="PANTHER" id="PTHR24096">
    <property type="entry name" value="LONG-CHAIN-FATTY-ACID--COA LIGASE"/>
    <property type="match status" value="1"/>
</dbReference>
<evidence type="ECO:0000313" key="8">
    <source>
        <dbReference type="Proteomes" id="UP001168972"/>
    </source>
</evidence>
<evidence type="ECO:0000256" key="3">
    <source>
        <dbReference type="ARBA" id="ARBA00022598"/>
    </source>
</evidence>
<keyword evidence="3" id="KW-0436">Ligase</keyword>
<protein>
    <recommendedName>
        <fullName evidence="9">Luciferin 4-monooxygenase</fullName>
    </recommendedName>
</protein>
<dbReference type="AlphaFoldDB" id="A0AA39G439"/>
<feature type="domain" description="AMP-binding enzyme C-terminal" evidence="6">
    <location>
        <begin position="449"/>
        <end position="524"/>
    </location>
</feature>
<accession>A0AA39G439</accession>
<keyword evidence="8" id="KW-1185">Reference proteome</keyword>
<evidence type="ECO:0008006" key="9">
    <source>
        <dbReference type="Google" id="ProtNLM"/>
    </source>
</evidence>
<sequence length="539" mass="60543">MTEKKSINIMPKGTYANGIWTGSKIKHQEGHFQLGEKVLNALKKHPEVIGQIDGETEENDTFGVLYVKSVRCALWMKNYGINRNDIVGFCSANHMNSCIPFLATLYIGSIFNPWWNSCLDEELAKYFIEQTRPKIIFADEISAKIILKVINDVDYNIKIIVFGIIPELESFNDILIQVNINNVQTFECTKINDINESALILYTSGTTSNPKGALHSYGSVTSIIGPSTNKSNISLWFSSLCWLSAVISTINSILTQSTMIIYDSPSELVACHLIDKFKITRLSMGTAVANRLSKTKEVDNYDLFSIKFASFAGSIAKKEVVEFLFKIFKNATFFTAYGSTECLATGGIVTLDKPTSCGRINPNHEIKIIDLETNEILGPNKQGEIYCRGSTMMKNYFNNQNATSEAIDVHGWYHTGDVGYYDEDGDFFIVERIKELIKYRLHHVPPTAIECVIQDIAGVAEVAVVAKPHIYDQEQPTAFITKIPGIQITEDEIHEVVKNKLHDRMKLRGGIYFIDKMPHTTSGKIAKRKLRELVKIQAD</sequence>
<name>A0AA39G439_MICHY</name>
<comment type="subcellular location">
    <subcellularLocation>
        <location evidence="1">Peroxisome</location>
    </subcellularLocation>
</comment>
<dbReference type="Pfam" id="PF13193">
    <property type="entry name" value="AMP-binding_C"/>
    <property type="match status" value="1"/>
</dbReference>
<dbReference type="InterPro" id="IPR045851">
    <property type="entry name" value="AMP-bd_C_sf"/>
</dbReference>
<dbReference type="GO" id="GO:0005777">
    <property type="term" value="C:peroxisome"/>
    <property type="evidence" value="ECO:0007669"/>
    <property type="project" value="UniProtKB-SubCell"/>
</dbReference>
<dbReference type="InterPro" id="IPR020845">
    <property type="entry name" value="AMP-binding_CS"/>
</dbReference>
<dbReference type="PANTHER" id="PTHR24096:SF149">
    <property type="entry name" value="AMP-BINDING DOMAIN-CONTAINING PROTEIN-RELATED"/>
    <property type="match status" value="1"/>
</dbReference>
<dbReference type="Gene3D" id="3.40.50.12780">
    <property type="entry name" value="N-terminal domain of ligase-like"/>
    <property type="match status" value="1"/>
</dbReference>
<feature type="domain" description="AMP-dependent synthetase/ligase" evidence="5">
    <location>
        <begin position="46"/>
        <end position="397"/>
    </location>
</feature>
<dbReference type="InterPro" id="IPR000873">
    <property type="entry name" value="AMP-dep_synth/lig_dom"/>
</dbReference>
<reference evidence="7" key="1">
    <citation type="journal article" date="2023" name="bioRxiv">
        <title>Scaffold-level genome assemblies of two parasitoid biocontrol wasps reveal the parthenogenesis mechanism and an associated novel virus.</title>
        <authorList>
            <person name="Inwood S."/>
            <person name="Skelly J."/>
            <person name="Guhlin J."/>
            <person name="Harrop T."/>
            <person name="Goldson S."/>
            <person name="Dearden P."/>
        </authorList>
    </citation>
    <scope>NUCLEOTIDE SEQUENCE</scope>
    <source>
        <strain evidence="7">Lincoln</strain>
        <tissue evidence="7">Whole body</tissue>
    </source>
</reference>